<protein>
    <recommendedName>
        <fullName evidence="3">Cupin type-2 domain-containing protein</fullName>
    </recommendedName>
</protein>
<dbReference type="InterPro" id="IPR006311">
    <property type="entry name" value="TAT_signal"/>
</dbReference>
<dbReference type="InterPro" id="IPR011051">
    <property type="entry name" value="RmlC_Cupin_sf"/>
</dbReference>
<dbReference type="InterPro" id="IPR014710">
    <property type="entry name" value="RmlC-like_jellyroll"/>
</dbReference>
<dbReference type="EMBL" id="BMWG01000006">
    <property type="protein sequence ID" value="GGZ31613.1"/>
    <property type="molecule type" value="Genomic_DNA"/>
</dbReference>
<reference evidence="4" key="2">
    <citation type="submission" date="2020-09" db="EMBL/GenBank/DDBJ databases">
        <authorList>
            <person name="Sun Q."/>
            <person name="Ohkuma M."/>
        </authorList>
    </citation>
    <scope>NUCLEOTIDE SEQUENCE</scope>
    <source>
        <strain evidence="4">JCM 4988</strain>
    </source>
</reference>
<feature type="domain" description="Cupin type-2" evidence="3">
    <location>
        <begin position="78"/>
        <end position="147"/>
    </location>
</feature>
<evidence type="ECO:0000313" key="5">
    <source>
        <dbReference type="Proteomes" id="UP000630936"/>
    </source>
</evidence>
<comment type="caution">
    <text evidence="4">The sequence shown here is derived from an EMBL/GenBank/DDBJ whole genome shotgun (WGS) entry which is preliminary data.</text>
</comment>
<keyword evidence="5" id="KW-1185">Reference proteome</keyword>
<accession>A0A918Q5H0</accession>
<dbReference type="SUPFAM" id="SSF51182">
    <property type="entry name" value="RmlC-like cupins"/>
    <property type="match status" value="1"/>
</dbReference>
<evidence type="ECO:0000256" key="2">
    <source>
        <dbReference type="SAM" id="SignalP"/>
    </source>
</evidence>
<dbReference type="RefSeq" id="WP_190123273.1">
    <property type="nucleotide sequence ID" value="NZ_BMWG01000006.1"/>
</dbReference>
<dbReference type="Pfam" id="PF07883">
    <property type="entry name" value="Cupin_2"/>
    <property type="match status" value="1"/>
</dbReference>
<evidence type="ECO:0000313" key="4">
    <source>
        <dbReference type="EMBL" id="GGZ31613.1"/>
    </source>
</evidence>
<feature type="region of interest" description="Disordered" evidence="1">
    <location>
        <begin position="30"/>
        <end position="53"/>
    </location>
</feature>
<gene>
    <name evidence="4" type="ORF">GCM10010387_27050</name>
</gene>
<dbReference type="PROSITE" id="PS51318">
    <property type="entry name" value="TAT"/>
    <property type="match status" value="1"/>
</dbReference>
<dbReference type="Proteomes" id="UP000630936">
    <property type="component" value="Unassembled WGS sequence"/>
</dbReference>
<dbReference type="Gene3D" id="2.60.120.10">
    <property type="entry name" value="Jelly Rolls"/>
    <property type="match status" value="1"/>
</dbReference>
<dbReference type="AlphaFoldDB" id="A0A918Q5H0"/>
<dbReference type="InterPro" id="IPR013096">
    <property type="entry name" value="Cupin_2"/>
</dbReference>
<keyword evidence="2" id="KW-0732">Signal</keyword>
<evidence type="ECO:0000256" key="1">
    <source>
        <dbReference type="SAM" id="MobiDB-lite"/>
    </source>
</evidence>
<feature type="signal peptide" evidence="2">
    <location>
        <begin position="1"/>
        <end position="35"/>
    </location>
</feature>
<proteinExistence type="predicted"/>
<feature type="chain" id="PRO_5037595033" description="Cupin type-2 domain-containing protein" evidence="2">
    <location>
        <begin position="36"/>
        <end position="170"/>
    </location>
</feature>
<evidence type="ECO:0000259" key="3">
    <source>
        <dbReference type="Pfam" id="PF07883"/>
    </source>
</evidence>
<name>A0A918Q5H0_9ACTN</name>
<reference evidence="4" key="1">
    <citation type="journal article" date="2014" name="Int. J. Syst. Evol. Microbiol.">
        <title>Complete genome sequence of Corynebacterium casei LMG S-19264T (=DSM 44701T), isolated from a smear-ripened cheese.</title>
        <authorList>
            <consortium name="US DOE Joint Genome Institute (JGI-PGF)"/>
            <person name="Walter F."/>
            <person name="Albersmeier A."/>
            <person name="Kalinowski J."/>
            <person name="Ruckert C."/>
        </authorList>
    </citation>
    <scope>NUCLEOTIDE SEQUENCE</scope>
    <source>
        <strain evidence="4">JCM 4988</strain>
    </source>
</reference>
<sequence>MNRTTSPKTARRGAFVAALGLAATMTLTGATTTSAAPEESRAKPAPAPVVSKTLSEGDTSLPFAIKADDNRRFVYRKLTVQPGATGGWHTHAGEQVAVIKSGVLTRYDKDCKPHVYRAGDALVEPAEPTDVHIGINEGKKPLVLYVVDLLPQGAPVATPAANPGCADLPN</sequence>
<organism evidence="4 5">
    <name type="scientific">Streptomyces inusitatus</name>
    <dbReference type="NCBI Taxonomy" id="68221"/>
    <lineage>
        <taxon>Bacteria</taxon>
        <taxon>Bacillati</taxon>
        <taxon>Actinomycetota</taxon>
        <taxon>Actinomycetes</taxon>
        <taxon>Kitasatosporales</taxon>
        <taxon>Streptomycetaceae</taxon>
        <taxon>Streptomyces</taxon>
    </lineage>
</organism>